<accession>F2BGF7</accession>
<sequence>MGRAGVCVRRFQTEPASGEIRCRRISDCKHFANINILPQPHQQSATLKSHGIRSGDVVSARAGIPCALQCFVWRDTTERHENIRPAVCAAGRNLGKPRVLPNGVIPARAGILPEFQQFVYSEIIEIQPRFPPARE</sequence>
<dbReference type="HOGENOM" id="CLU_1883523_0_0_4"/>
<keyword evidence="2" id="KW-1185">Reference proteome</keyword>
<comment type="caution">
    <text evidence="1">The sequence shown here is derived from an EMBL/GenBank/DDBJ whole genome shotgun (WGS) entry which is preliminary data.</text>
</comment>
<dbReference type="EMBL" id="AFAY01000054">
    <property type="protein sequence ID" value="EGF06854.1"/>
    <property type="molecule type" value="Genomic_DNA"/>
</dbReference>
<gene>
    <name evidence="1" type="ORF">HMPREF9123_2814</name>
</gene>
<name>F2BGF7_9NEIS</name>
<evidence type="ECO:0000313" key="2">
    <source>
        <dbReference type="Proteomes" id="UP000004105"/>
    </source>
</evidence>
<protein>
    <submittedName>
        <fullName evidence="1">Uncharacterized protein</fullName>
    </submittedName>
</protein>
<dbReference type="Proteomes" id="UP000004105">
    <property type="component" value="Unassembled WGS sequence"/>
</dbReference>
<organism evidence="1 2">
    <name type="scientific">Neisseria bacilliformis ATCC BAA-1200</name>
    <dbReference type="NCBI Taxonomy" id="888742"/>
    <lineage>
        <taxon>Bacteria</taxon>
        <taxon>Pseudomonadati</taxon>
        <taxon>Pseudomonadota</taxon>
        <taxon>Betaproteobacteria</taxon>
        <taxon>Neisseriales</taxon>
        <taxon>Neisseriaceae</taxon>
        <taxon>Neisseria</taxon>
    </lineage>
</organism>
<reference evidence="1 2" key="1">
    <citation type="submission" date="2011-02" db="EMBL/GenBank/DDBJ databases">
        <authorList>
            <person name="Muzny D."/>
            <person name="Qin X."/>
            <person name="Deng J."/>
            <person name="Jiang H."/>
            <person name="Liu Y."/>
            <person name="Qu J."/>
            <person name="Song X.-Z."/>
            <person name="Zhang L."/>
            <person name="Thornton R."/>
            <person name="Coyle M."/>
            <person name="Francisco L."/>
            <person name="Jackson L."/>
            <person name="Javaid M."/>
            <person name="Korchina V."/>
            <person name="Kovar C."/>
            <person name="Mata R."/>
            <person name="Mathew T."/>
            <person name="Ngo R."/>
            <person name="Nguyen L."/>
            <person name="Nguyen N."/>
            <person name="Okwuonu G."/>
            <person name="Ongeri F."/>
            <person name="Pham C."/>
            <person name="Simmons D."/>
            <person name="Wilczek-Boney K."/>
            <person name="Hale W."/>
            <person name="Jakkamsetti A."/>
            <person name="Pham P."/>
            <person name="Ruth R."/>
            <person name="San Lucas F."/>
            <person name="Warren J."/>
            <person name="Zhang J."/>
            <person name="Zhao Z."/>
            <person name="Zhou C."/>
            <person name="Zhu D."/>
            <person name="Lee S."/>
            <person name="Bess C."/>
            <person name="Blankenburg K."/>
            <person name="Forbes L."/>
            <person name="Fu Q."/>
            <person name="Gubbala S."/>
            <person name="Hirani K."/>
            <person name="Jayaseelan J.C."/>
            <person name="Lara F."/>
            <person name="Munidasa M."/>
            <person name="Palculict T."/>
            <person name="Patil S."/>
            <person name="Pu L.-L."/>
            <person name="Saada N."/>
            <person name="Tang L."/>
            <person name="Weissenberger G."/>
            <person name="Zhu Y."/>
            <person name="Hemphill L."/>
            <person name="Shang Y."/>
            <person name="Youmans B."/>
            <person name="Ayvaz T."/>
            <person name="Ross M."/>
            <person name="Santibanez J."/>
            <person name="Aqrawi P."/>
            <person name="Gross S."/>
            <person name="Joshi V."/>
            <person name="Fowler G."/>
            <person name="Nazareth L."/>
            <person name="Reid J."/>
            <person name="Worley K."/>
            <person name="Petrosino J."/>
            <person name="Highlander S."/>
            <person name="Gibbs R."/>
        </authorList>
    </citation>
    <scope>NUCLEOTIDE SEQUENCE [LARGE SCALE GENOMIC DNA]</scope>
    <source>
        <strain evidence="1 2">ATCC BAA-1200</strain>
    </source>
</reference>
<proteinExistence type="predicted"/>
<evidence type="ECO:0000313" key="1">
    <source>
        <dbReference type="EMBL" id="EGF06854.1"/>
    </source>
</evidence>
<dbReference type="AlphaFoldDB" id="F2BGF7"/>